<keyword evidence="3" id="KW-1185">Reference proteome</keyword>
<name>A0ABW5XAT1_9MICO</name>
<reference evidence="3" key="1">
    <citation type="journal article" date="2019" name="Int. J. Syst. Evol. Microbiol.">
        <title>The Global Catalogue of Microorganisms (GCM) 10K type strain sequencing project: providing services to taxonomists for standard genome sequencing and annotation.</title>
        <authorList>
            <consortium name="The Broad Institute Genomics Platform"/>
            <consortium name="The Broad Institute Genome Sequencing Center for Infectious Disease"/>
            <person name="Wu L."/>
            <person name="Ma J."/>
        </authorList>
    </citation>
    <scope>NUCLEOTIDE SEQUENCE [LARGE SCALE GENOMIC DNA]</scope>
    <source>
        <strain evidence="3">KCTC 33576</strain>
    </source>
</reference>
<keyword evidence="1" id="KW-0732">Signal</keyword>
<accession>A0ABW5XAT1</accession>
<dbReference type="EMBL" id="JBHUOP010000001">
    <property type="protein sequence ID" value="MFD2839055.1"/>
    <property type="molecule type" value="Genomic_DNA"/>
</dbReference>
<evidence type="ECO:0000313" key="2">
    <source>
        <dbReference type="EMBL" id="MFD2839055.1"/>
    </source>
</evidence>
<dbReference type="RefSeq" id="WP_377464456.1">
    <property type="nucleotide sequence ID" value="NZ_JBHUOP010000001.1"/>
</dbReference>
<evidence type="ECO:0000256" key="1">
    <source>
        <dbReference type="SAM" id="SignalP"/>
    </source>
</evidence>
<feature type="signal peptide" evidence="1">
    <location>
        <begin position="1"/>
        <end position="21"/>
    </location>
</feature>
<sequence length="340" mass="36311">MIALAVVAALAFMFSAAPAQASAGDESPLALTTKVVSGQKFKAGDTVKIRLTAKNTSKKTIEMPAQSGLLVSFARQYLGEQETLTGGFVLDGFGEDDTYAYWDYYKALPGRVKAGESFSTTITYKAVAQDVANGGVFATLSYVNDTTSYEDLSFVFATVPASGKSDPTVRGTSKVGKLLTVAPGYTGVWNHNYEYQWLRNGKAIKGATKSTYKLKAADAGKKISVLIAGEDRAGFNGWAVFEANVAKKIAALTLKAPTPRVTGTTKVGKTLKATTSGWTKNTKKSYQWYANGKKIKGATKSSLKLTKAHAGKRITVKVTGKKAGYKTVVKTSKKTVTIKR</sequence>
<gene>
    <name evidence="2" type="ORF">ACFSYH_00505</name>
</gene>
<feature type="chain" id="PRO_5047384414" description="DUF11 domain-containing protein" evidence="1">
    <location>
        <begin position="22"/>
        <end position="340"/>
    </location>
</feature>
<comment type="caution">
    <text evidence="2">The sequence shown here is derived from an EMBL/GenBank/DDBJ whole genome shotgun (WGS) entry which is preliminary data.</text>
</comment>
<proteinExistence type="predicted"/>
<dbReference type="Proteomes" id="UP001597391">
    <property type="component" value="Unassembled WGS sequence"/>
</dbReference>
<evidence type="ECO:0008006" key="4">
    <source>
        <dbReference type="Google" id="ProtNLM"/>
    </source>
</evidence>
<dbReference type="Gene3D" id="2.60.40.2700">
    <property type="match status" value="2"/>
</dbReference>
<organism evidence="2 3">
    <name type="scientific">Populibacterium corticicola</name>
    <dbReference type="NCBI Taxonomy" id="1812826"/>
    <lineage>
        <taxon>Bacteria</taxon>
        <taxon>Bacillati</taxon>
        <taxon>Actinomycetota</taxon>
        <taxon>Actinomycetes</taxon>
        <taxon>Micrococcales</taxon>
        <taxon>Jonesiaceae</taxon>
        <taxon>Populibacterium</taxon>
    </lineage>
</organism>
<protein>
    <recommendedName>
        <fullName evidence="4">DUF11 domain-containing protein</fullName>
    </recommendedName>
</protein>
<evidence type="ECO:0000313" key="3">
    <source>
        <dbReference type="Proteomes" id="UP001597391"/>
    </source>
</evidence>